<accession>A0AAE0XA48</accession>
<protein>
    <submittedName>
        <fullName evidence="1">Uncharacterized protein</fullName>
    </submittedName>
</protein>
<sequence>MMVATSVASSSSALSSCLHCLAYILYRYGRKLSVAKSKPNISRFCWYFLLQQGKYHRGRWATDRSGEPQGSHLAHRSTTLRLLQFQQREREIGSKKSLIEIDLARTLELAWTRSVARETPPASLQLACRRPNIGCTGTGTGTGMDELGIGSAPILG</sequence>
<evidence type="ECO:0000313" key="2">
    <source>
        <dbReference type="Proteomes" id="UP001270362"/>
    </source>
</evidence>
<comment type="caution">
    <text evidence="1">The sequence shown here is derived from an EMBL/GenBank/DDBJ whole genome shotgun (WGS) entry which is preliminary data.</text>
</comment>
<name>A0AAE0XA48_9PEZI</name>
<dbReference type="Proteomes" id="UP001270362">
    <property type="component" value="Unassembled WGS sequence"/>
</dbReference>
<evidence type="ECO:0000313" key="1">
    <source>
        <dbReference type="EMBL" id="KAK3688567.1"/>
    </source>
</evidence>
<dbReference type="AlphaFoldDB" id="A0AAE0XA48"/>
<organism evidence="1 2">
    <name type="scientific">Podospora appendiculata</name>
    <dbReference type="NCBI Taxonomy" id="314037"/>
    <lineage>
        <taxon>Eukaryota</taxon>
        <taxon>Fungi</taxon>
        <taxon>Dikarya</taxon>
        <taxon>Ascomycota</taxon>
        <taxon>Pezizomycotina</taxon>
        <taxon>Sordariomycetes</taxon>
        <taxon>Sordariomycetidae</taxon>
        <taxon>Sordariales</taxon>
        <taxon>Podosporaceae</taxon>
        <taxon>Podospora</taxon>
    </lineage>
</organism>
<gene>
    <name evidence="1" type="ORF">B0T22DRAFT_459776</name>
</gene>
<dbReference type="EMBL" id="JAULSO010000002">
    <property type="protein sequence ID" value="KAK3688567.1"/>
    <property type="molecule type" value="Genomic_DNA"/>
</dbReference>
<reference evidence="1" key="1">
    <citation type="journal article" date="2023" name="Mol. Phylogenet. Evol.">
        <title>Genome-scale phylogeny and comparative genomics of the fungal order Sordariales.</title>
        <authorList>
            <person name="Hensen N."/>
            <person name="Bonometti L."/>
            <person name="Westerberg I."/>
            <person name="Brannstrom I.O."/>
            <person name="Guillou S."/>
            <person name="Cros-Aarteil S."/>
            <person name="Calhoun S."/>
            <person name="Haridas S."/>
            <person name="Kuo A."/>
            <person name="Mondo S."/>
            <person name="Pangilinan J."/>
            <person name="Riley R."/>
            <person name="LaButti K."/>
            <person name="Andreopoulos B."/>
            <person name="Lipzen A."/>
            <person name="Chen C."/>
            <person name="Yan M."/>
            <person name="Daum C."/>
            <person name="Ng V."/>
            <person name="Clum A."/>
            <person name="Steindorff A."/>
            <person name="Ohm R.A."/>
            <person name="Martin F."/>
            <person name="Silar P."/>
            <person name="Natvig D.O."/>
            <person name="Lalanne C."/>
            <person name="Gautier V."/>
            <person name="Ament-Velasquez S.L."/>
            <person name="Kruys A."/>
            <person name="Hutchinson M.I."/>
            <person name="Powell A.J."/>
            <person name="Barry K."/>
            <person name="Miller A.N."/>
            <person name="Grigoriev I.V."/>
            <person name="Debuchy R."/>
            <person name="Gladieux P."/>
            <person name="Hiltunen Thoren M."/>
            <person name="Johannesson H."/>
        </authorList>
    </citation>
    <scope>NUCLEOTIDE SEQUENCE</scope>
    <source>
        <strain evidence="1">CBS 314.62</strain>
    </source>
</reference>
<proteinExistence type="predicted"/>
<reference evidence="1" key="2">
    <citation type="submission" date="2023-06" db="EMBL/GenBank/DDBJ databases">
        <authorList>
            <consortium name="Lawrence Berkeley National Laboratory"/>
            <person name="Haridas S."/>
            <person name="Hensen N."/>
            <person name="Bonometti L."/>
            <person name="Westerberg I."/>
            <person name="Brannstrom I.O."/>
            <person name="Guillou S."/>
            <person name="Cros-Aarteil S."/>
            <person name="Calhoun S."/>
            <person name="Kuo A."/>
            <person name="Mondo S."/>
            <person name="Pangilinan J."/>
            <person name="Riley R."/>
            <person name="Labutti K."/>
            <person name="Andreopoulos B."/>
            <person name="Lipzen A."/>
            <person name="Chen C."/>
            <person name="Yanf M."/>
            <person name="Daum C."/>
            <person name="Ng V."/>
            <person name="Clum A."/>
            <person name="Steindorff A."/>
            <person name="Ohm R."/>
            <person name="Martin F."/>
            <person name="Silar P."/>
            <person name="Natvig D."/>
            <person name="Lalanne C."/>
            <person name="Gautier V."/>
            <person name="Ament-Velasquez S.L."/>
            <person name="Kruys A."/>
            <person name="Hutchinson M.I."/>
            <person name="Powell A.J."/>
            <person name="Barry K."/>
            <person name="Miller A.N."/>
            <person name="Grigoriev I.V."/>
            <person name="Debuchy R."/>
            <person name="Gladieux P."/>
            <person name="Thoren M.H."/>
            <person name="Johannesson H."/>
        </authorList>
    </citation>
    <scope>NUCLEOTIDE SEQUENCE</scope>
    <source>
        <strain evidence="1">CBS 314.62</strain>
    </source>
</reference>
<keyword evidence="2" id="KW-1185">Reference proteome</keyword>